<feature type="domain" description="Autotransporter" evidence="1">
    <location>
        <begin position="36"/>
        <end position="292"/>
    </location>
</feature>
<name>A0ABM7P5F5_9BACT</name>
<dbReference type="Proteomes" id="UP001053296">
    <property type="component" value="Chromosome"/>
</dbReference>
<dbReference type="SMART" id="SM00869">
    <property type="entry name" value="Autotransporter"/>
    <property type="match status" value="1"/>
</dbReference>
<dbReference type="RefSeq" id="WP_229595553.1">
    <property type="nucleotide sequence ID" value="NZ_AP024485.1"/>
</dbReference>
<accession>A0ABM7P5F5</accession>
<dbReference type="PROSITE" id="PS51208">
    <property type="entry name" value="AUTOTRANSPORTER"/>
    <property type="match status" value="1"/>
</dbReference>
<evidence type="ECO:0000313" key="3">
    <source>
        <dbReference type="Proteomes" id="UP001053296"/>
    </source>
</evidence>
<evidence type="ECO:0000259" key="1">
    <source>
        <dbReference type="PROSITE" id="PS51208"/>
    </source>
</evidence>
<organism evidence="2 3">
    <name type="scientific">Pseudodesulfovibrio sediminis</name>
    <dbReference type="NCBI Taxonomy" id="2810563"/>
    <lineage>
        <taxon>Bacteria</taxon>
        <taxon>Pseudomonadati</taxon>
        <taxon>Thermodesulfobacteriota</taxon>
        <taxon>Desulfovibrionia</taxon>
        <taxon>Desulfovibrionales</taxon>
        <taxon>Desulfovibrionaceae</taxon>
    </lineage>
</organism>
<evidence type="ECO:0000313" key="2">
    <source>
        <dbReference type="EMBL" id="BCS88164.1"/>
    </source>
</evidence>
<sequence length="362" mass="39200">MSIKELAQFATFNTSQSVAAAADGGVSGIEQRRGILTSDPFTIWGHASFTSADNDFNKGGDDRRYNGNVWGYSLGADYRFHEKVIAGLSVGYTDTDITTSYNSGKYEEQSWNFSPYVMYEPVDGALISFIAGYSFGDVDRKRNSTVTGNTDSDMWYTALEGEYRMQPSDSIPLELTARLGYLLSKKTLDSFTESDGTRVGESTADTSQIKPGVEVAYSFNAQGVTLQPFVKADYIHDFVDEINDDSNALNLGGGLRVLSGETGLSGVIEGERQFCRDDYSEYTIKGLLAYNFALNGDDGNQMGTLAPFVNSNLDADGGQVFGAGLKFTSADSVISCELDATHTMSSDNAGDTGAKLMFELAY</sequence>
<dbReference type="Pfam" id="PF03797">
    <property type="entry name" value="Autotransporter"/>
    <property type="match status" value="1"/>
</dbReference>
<gene>
    <name evidence="2" type="ORF">PSDVSF_14060</name>
</gene>
<dbReference type="InterPro" id="IPR036709">
    <property type="entry name" value="Autotransporte_beta_dom_sf"/>
</dbReference>
<dbReference type="InterPro" id="IPR005546">
    <property type="entry name" value="Autotransporte_beta"/>
</dbReference>
<dbReference type="NCBIfam" id="TIGR01414">
    <property type="entry name" value="autotrans_barl"/>
    <property type="match status" value="1"/>
</dbReference>
<dbReference type="InterPro" id="IPR006315">
    <property type="entry name" value="OM_autotransptr_brl_dom"/>
</dbReference>
<reference evidence="2" key="1">
    <citation type="journal article" date="2022" name="Arch. Microbiol.">
        <title>Pseudodesulfovibrio sediminis sp. nov., a mesophilic and neutrophilic sulfate-reducing bacterium isolated from sediment of a brackish lake.</title>
        <authorList>
            <person name="Takahashi A."/>
            <person name="Kojima H."/>
            <person name="Watanabe M."/>
            <person name="Fukui M."/>
        </authorList>
    </citation>
    <scope>NUCLEOTIDE SEQUENCE</scope>
    <source>
        <strain evidence="2">SF6</strain>
    </source>
</reference>
<dbReference type="Gene3D" id="2.40.128.130">
    <property type="entry name" value="Autotransporter beta-domain"/>
    <property type="match status" value="1"/>
</dbReference>
<keyword evidence="3" id="KW-1185">Reference proteome</keyword>
<protein>
    <recommendedName>
        <fullName evidence="1">Autotransporter domain-containing protein</fullName>
    </recommendedName>
</protein>
<proteinExistence type="predicted"/>
<dbReference type="EMBL" id="AP024485">
    <property type="protein sequence ID" value="BCS88164.1"/>
    <property type="molecule type" value="Genomic_DNA"/>
</dbReference>
<dbReference type="SUPFAM" id="SSF103515">
    <property type="entry name" value="Autotransporter"/>
    <property type="match status" value="1"/>
</dbReference>